<evidence type="ECO:0000259" key="8">
    <source>
        <dbReference type="PROSITE" id="PS51767"/>
    </source>
</evidence>
<keyword evidence="2 5" id="KW-0064">Aspartyl protease</keyword>
<keyword evidence="10" id="KW-1185">Reference proteome</keyword>
<feature type="domain" description="Peptidase A1" evidence="8">
    <location>
        <begin position="131"/>
        <end position="450"/>
    </location>
</feature>
<evidence type="ECO:0000256" key="5">
    <source>
        <dbReference type="RuleBase" id="RU000454"/>
    </source>
</evidence>
<feature type="signal peptide" evidence="7">
    <location>
        <begin position="1"/>
        <end position="18"/>
    </location>
</feature>
<proteinExistence type="inferred from homology"/>
<dbReference type="InterPro" id="IPR021109">
    <property type="entry name" value="Peptidase_aspartic_dom_sf"/>
</dbReference>
<evidence type="ECO:0000256" key="2">
    <source>
        <dbReference type="ARBA" id="ARBA00022750"/>
    </source>
</evidence>
<feature type="compositionally biased region" description="Basic residues" evidence="6">
    <location>
        <begin position="84"/>
        <end position="98"/>
    </location>
</feature>
<dbReference type="Gene3D" id="2.40.70.10">
    <property type="entry name" value="Acid Proteases"/>
    <property type="match status" value="2"/>
</dbReference>
<feature type="region of interest" description="Disordered" evidence="6">
    <location>
        <begin position="26"/>
        <end position="65"/>
    </location>
</feature>
<evidence type="ECO:0000256" key="7">
    <source>
        <dbReference type="SAM" id="SignalP"/>
    </source>
</evidence>
<dbReference type="Proteomes" id="UP000233524">
    <property type="component" value="Unassembled WGS sequence"/>
</dbReference>
<evidence type="ECO:0000256" key="3">
    <source>
        <dbReference type="PIRSR" id="PIRSR601461-1"/>
    </source>
</evidence>
<name>A0A2N3MZI2_9PEZI</name>
<evidence type="ECO:0000313" key="10">
    <source>
        <dbReference type="Proteomes" id="UP000233524"/>
    </source>
</evidence>
<dbReference type="GO" id="GO:0004190">
    <property type="term" value="F:aspartic-type endopeptidase activity"/>
    <property type="evidence" value="ECO:0007669"/>
    <property type="project" value="UniProtKB-KW"/>
</dbReference>
<gene>
    <name evidence="9" type="ORF">jhhlp_008107</name>
</gene>
<dbReference type="VEuPathDB" id="FungiDB:jhhlp_008107"/>
<dbReference type="Pfam" id="PF00026">
    <property type="entry name" value="Asp"/>
    <property type="match status" value="1"/>
</dbReference>
<dbReference type="SUPFAM" id="SSF50630">
    <property type="entry name" value="Acid proteases"/>
    <property type="match status" value="1"/>
</dbReference>
<dbReference type="InParanoid" id="A0A2N3MZI2"/>
<evidence type="ECO:0000256" key="1">
    <source>
        <dbReference type="ARBA" id="ARBA00007447"/>
    </source>
</evidence>
<sequence>MVSTTSTLIVLLAALSLADPSSPQTAAAVARASHPHFPLSGSSADHQRRQDGTDAAGNSTSNRAGGKVLRYALQQTEVNATAPGRRRWQHKSRRRKAKLGGEEEEEEEEERLDRRDKWNWKHLEDYRGYLYFMEVEVGDPPQAVKLMPDSGSFETWVNPNCEKAASPYLCAVNGVYRPENSELAVTRNEPFDFTYGTGRVNGMYYEDRIYFRNEDVGIRQKFGMATDSSFAVSGIIGLGYGMGYTIGYSNILDSLVKYDLINAPIYSVSLGGQGEGTSEMVFGGVNRARYSGFLKAIPIWPPIAQQPPNYVNYRVNVSSFGYTAPSGAKTSFWSPGSSAPMNVLVDTGVTYSYLPPAMVDSIAETFGSWFESGEYKVDCALRDQPGTFNFGFNNDQLVIRVSYYDFFLKLQDNTCSLGVQQGADDAILGNTFLRGTYIVYDQSTHSLWMQNYRDCGSEVTEVGKSFGDVGQTKGMC</sequence>
<dbReference type="PROSITE" id="PS51767">
    <property type="entry name" value="PEPTIDASE_A1"/>
    <property type="match status" value="1"/>
</dbReference>
<dbReference type="OrthoDB" id="771136at2759"/>
<dbReference type="GO" id="GO:0006508">
    <property type="term" value="P:proteolysis"/>
    <property type="evidence" value="ECO:0007669"/>
    <property type="project" value="UniProtKB-KW"/>
</dbReference>
<dbReference type="PANTHER" id="PTHR47966:SF65">
    <property type="entry name" value="ASPARTIC-TYPE ENDOPEPTIDASE"/>
    <property type="match status" value="1"/>
</dbReference>
<evidence type="ECO:0000256" key="4">
    <source>
        <dbReference type="PIRSR" id="PIRSR601461-2"/>
    </source>
</evidence>
<accession>A0A2N3MZI2</accession>
<reference evidence="9 10" key="1">
    <citation type="journal article" date="2017" name="G3 (Bethesda)">
        <title>First Draft Genome Sequence of the Pathogenic Fungus Lomentospora prolificans (Formerly Scedosporium prolificans).</title>
        <authorList>
            <person name="Luo R."/>
            <person name="Zimin A."/>
            <person name="Workman R."/>
            <person name="Fan Y."/>
            <person name="Pertea G."/>
            <person name="Grossman N."/>
            <person name="Wear M.P."/>
            <person name="Jia B."/>
            <person name="Miller H."/>
            <person name="Casadevall A."/>
            <person name="Timp W."/>
            <person name="Zhang S.X."/>
            <person name="Salzberg S.L."/>
        </authorList>
    </citation>
    <scope>NUCLEOTIDE SEQUENCE [LARGE SCALE GENOMIC DNA]</scope>
    <source>
        <strain evidence="9 10">JHH-5317</strain>
    </source>
</reference>
<evidence type="ECO:0000256" key="6">
    <source>
        <dbReference type="SAM" id="MobiDB-lite"/>
    </source>
</evidence>
<comment type="caution">
    <text evidence="9">The sequence shown here is derived from an EMBL/GenBank/DDBJ whole genome shotgun (WGS) entry which is preliminary data.</text>
</comment>
<protein>
    <recommendedName>
        <fullName evidence="8">Peptidase A1 domain-containing protein</fullName>
    </recommendedName>
</protein>
<dbReference type="PANTHER" id="PTHR47966">
    <property type="entry name" value="BETA-SITE APP-CLEAVING ENZYME, ISOFORM A-RELATED"/>
    <property type="match status" value="1"/>
</dbReference>
<keyword evidence="4" id="KW-1015">Disulfide bond</keyword>
<feature type="region of interest" description="Disordered" evidence="6">
    <location>
        <begin position="80"/>
        <end position="114"/>
    </location>
</feature>
<dbReference type="InterPro" id="IPR001461">
    <property type="entry name" value="Aspartic_peptidase_A1"/>
</dbReference>
<feature type="active site" evidence="3">
    <location>
        <position position="346"/>
    </location>
</feature>
<dbReference type="EMBL" id="NLAX01001584">
    <property type="protein sequence ID" value="PKS05589.1"/>
    <property type="molecule type" value="Genomic_DNA"/>
</dbReference>
<keyword evidence="7" id="KW-0732">Signal</keyword>
<comment type="similarity">
    <text evidence="1 5">Belongs to the peptidase A1 family.</text>
</comment>
<feature type="disulfide bond" evidence="4">
    <location>
        <begin position="379"/>
        <end position="415"/>
    </location>
</feature>
<organism evidence="9 10">
    <name type="scientific">Lomentospora prolificans</name>
    <dbReference type="NCBI Taxonomy" id="41688"/>
    <lineage>
        <taxon>Eukaryota</taxon>
        <taxon>Fungi</taxon>
        <taxon>Dikarya</taxon>
        <taxon>Ascomycota</taxon>
        <taxon>Pezizomycotina</taxon>
        <taxon>Sordariomycetes</taxon>
        <taxon>Hypocreomycetidae</taxon>
        <taxon>Microascales</taxon>
        <taxon>Microascaceae</taxon>
        <taxon>Lomentospora</taxon>
    </lineage>
</organism>
<evidence type="ECO:0000313" key="9">
    <source>
        <dbReference type="EMBL" id="PKS05589.1"/>
    </source>
</evidence>
<dbReference type="AlphaFoldDB" id="A0A2N3MZI2"/>
<dbReference type="STRING" id="41688.A0A2N3MZI2"/>
<dbReference type="InterPro" id="IPR033121">
    <property type="entry name" value="PEPTIDASE_A1"/>
</dbReference>
<keyword evidence="5" id="KW-0645">Protease</keyword>
<feature type="chain" id="PRO_5014801008" description="Peptidase A1 domain-containing protein" evidence="7">
    <location>
        <begin position="19"/>
        <end position="476"/>
    </location>
</feature>
<dbReference type="InterPro" id="IPR001969">
    <property type="entry name" value="Aspartic_peptidase_AS"/>
</dbReference>
<dbReference type="PROSITE" id="PS00141">
    <property type="entry name" value="ASP_PROTEASE"/>
    <property type="match status" value="1"/>
</dbReference>
<feature type="active site" evidence="3">
    <location>
        <position position="149"/>
    </location>
</feature>
<keyword evidence="5" id="KW-0378">Hydrolase</keyword>
<dbReference type="PRINTS" id="PR00792">
    <property type="entry name" value="PEPSIN"/>
</dbReference>